<protein>
    <submittedName>
        <fullName evidence="2">Uncharacterized protein</fullName>
    </submittedName>
</protein>
<dbReference type="AlphaFoldDB" id="A0AAN9G5M7"/>
<evidence type="ECO:0000256" key="1">
    <source>
        <dbReference type="SAM" id="MobiDB-lite"/>
    </source>
</evidence>
<feature type="region of interest" description="Disordered" evidence="1">
    <location>
        <begin position="336"/>
        <end position="366"/>
    </location>
</feature>
<proteinExistence type="predicted"/>
<feature type="compositionally biased region" description="Basic and acidic residues" evidence="1">
    <location>
        <begin position="336"/>
        <end position="347"/>
    </location>
</feature>
<dbReference type="Proteomes" id="UP001374579">
    <property type="component" value="Unassembled WGS sequence"/>
</dbReference>
<feature type="region of interest" description="Disordered" evidence="1">
    <location>
        <begin position="690"/>
        <end position="721"/>
    </location>
</feature>
<comment type="caution">
    <text evidence="2">The sequence shown here is derived from an EMBL/GenBank/DDBJ whole genome shotgun (WGS) entry which is preliminary data.</text>
</comment>
<organism evidence="2 3">
    <name type="scientific">Littorina saxatilis</name>
    <dbReference type="NCBI Taxonomy" id="31220"/>
    <lineage>
        <taxon>Eukaryota</taxon>
        <taxon>Metazoa</taxon>
        <taxon>Spiralia</taxon>
        <taxon>Lophotrochozoa</taxon>
        <taxon>Mollusca</taxon>
        <taxon>Gastropoda</taxon>
        <taxon>Caenogastropoda</taxon>
        <taxon>Littorinimorpha</taxon>
        <taxon>Littorinoidea</taxon>
        <taxon>Littorinidae</taxon>
        <taxon>Littorina</taxon>
    </lineage>
</organism>
<evidence type="ECO:0000313" key="2">
    <source>
        <dbReference type="EMBL" id="KAK7094820.1"/>
    </source>
</evidence>
<gene>
    <name evidence="2" type="ORF">V1264_006320</name>
</gene>
<sequence length="721" mass="80595">MDNLQVQNSSPEYPVNACNACYTSPQAECKSGQHFTAASPRGGAAQTATRILVHPTQYARGGTAANPGHAVSLPQLWFHPMYHVWTRQPYVFSPVHVNGIHHHPELGLRSRTSNTGDVMFTAPYSSVNTKPQVDHSLQNSVSDDTKRLLACLQALADNHLEAMFVLSQLDFGDYLSRDYNPVVSGCLPQTTDVSEGGLDILPIHREHGTVLVVVAAVGETYTWKAKTQQQNDADISKKLQQAFKLIEKARESLPPGQKRILLPCIKRAQLQSVLDKNSQLQQDMRQCVGILDRNVNPVDHCVCADSPRTTFASRDSNDDIISLVLRLSWCRKVKTADGRSTRDEQKQSHRKTKRKRPPVASQTDVSDTAVLQIDVTTVKDQLQEKTSVWYPGLLHQSYLPSSVFTVTKHNDIKGPHDDDNMPCPVKDNIDSMNILAEKLEDGQTTLSLEDQLSISPRSSVSSWQDSDYRDELTQELVLQSLLLLCKTGQHEAMFIISQFNYRAYLNEPTYAAMVVGFPRPVDLKQYNKHRGDFDILIIHKQYGVLVGEVKSIGNNFDTISMSEEQQEAMVAKRIQQSIKQLDKACEVLSHLMSDLDTRPRVLKTVMLPCISKRQLQRVLDGSPQLKMDLGECLKLYGGEDPSSLCLTSDDVTDPTDWWQQRMVQRQSDRGAAMKGDVYLDLVSRFAGPATTAEPCYQPASGQERESTPEPVEMEDVAVELP</sequence>
<evidence type="ECO:0000313" key="3">
    <source>
        <dbReference type="Proteomes" id="UP001374579"/>
    </source>
</evidence>
<accession>A0AAN9G5M7</accession>
<name>A0AAN9G5M7_9CAEN</name>
<keyword evidence="3" id="KW-1185">Reference proteome</keyword>
<reference evidence="2 3" key="1">
    <citation type="submission" date="2024-02" db="EMBL/GenBank/DDBJ databases">
        <title>Chromosome-scale genome assembly of the rough periwinkle Littorina saxatilis.</title>
        <authorList>
            <person name="De Jode A."/>
            <person name="Faria R."/>
            <person name="Formenti G."/>
            <person name="Sims Y."/>
            <person name="Smith T.P."/>
            <person name="Tracey A."/>
            <person name="Wood J.M.D."/>
            <person name="Zagrodzka Z.B."/>
            <person name="Johannesson K."/>
            <person name="Butlin R.K."/>
            <person name="Leder E.H."/>
        </authorList>
    </citation>
    <scope>NUCLEOTIDE SEQUENCE [LARGE SCALE GENOMIC DNA]</scope>
    <source>
        <strain evidence="2">Snail1</strain>
        <tissue evidence="2">Muscle</tissue>
    </source>
</reference>
<dbReference type="EMBL" id="JBAMIC010000018">
    <property type="protein sequence ID" value="KAK7094820.1"/>
    <property type="molecule type" value="Genomic_DNA"/>
</dbReference>
<feature type="compositionally biased region" description="Acidic residues" evidence="1">
    <location>
        <begin position="711"/>
        <end position="721"/>
    </location>
</feature>
<feature type="compositionally biased region" description="Basic residues" evidence="1">
    <location>
        <begin position="348"/>
        <end position="357"/>
    </location>
</feature>